<sequence>MVLFVSSQNSLSTWICHSWSFRSGSNDFVVDGLDVGLACCSFPDYEKSVTYLLDLVLAYHCSWRVGGAWKPMPGLVVMEMVLLSSSFAVSQFR</sequence>
<reference evidence="1" key="1">
    <citation type="submission" date="2019-12" db="EMBL/GenBank/DDBJ databases">
        <title>Genome sequencing and annotation of Brassica cretica.</title>
        <authorList>
            <person name="Studholme D.J."/>
            <person name="Sarris P.F."/>
        </authorList>
    </citation>
    <scope>NUCLEOTIDE SEQUENCE</scope>
    <source>
        <strain evidence="1">PFS-102/07</strain>
        <tissue evidence="1">Leaf</tissue>
    </source>
</reference>
<name>A0A8S9MCI0_BRACR</name>
<comment type="caution">
    <text evidence="1">The sequence shown here is derived from an EMBL/GenBank/DDBJ whole genome shotgun (WGS) entry which is preliminary data.</text>
</comment>
<proteinExistence type="predicted"/>
<organism evidence="1">
    <name type="scientific">Brassica cretica</name>
    <name type="common">Mustard</name>
    <dbReference type="NCBI Taxonomy" id="69181"/>
    <lineage>
        <taxon>Eukaryota</taxon>
        <taxon>Viridiplantae</taxon>
        <taxon>Streptophyta</taxon>
        <taxon>Embryophyta</taxon>
        <taxon>Tracheophyta</taxon>
        <taxon>Spermatophyta</taxon>
        <taxon>Magnoliopsida</taxon>
        <taxon>eudicotyledons</taxon>
        <taxon>Gunneridae</taxon>
        <taxon>Pentapetalae</taxon>
        <taxon>rosids</taxon>
        <taxon>malvids</taxon>
        <taxon>Brassicales</taxon>
        <taxon>Brassicaceae</taxon>
        <taxon>Brassiceae</taxon>
        <taxon>Brassica</taxon>
    </lineage>
</organism>
<accession>A0A8S9MCI0</accession>
<evidence type="ECO:0000313" key="1">
    <source>
        <dbReference type="EMBL" id="KAF2615641.1"/>
    </source>
</evidence>
<dbReference type="AlphaFoldDB" id="A0A8S9MCI0"/>
<gene>
    <name evidence="1" type="ORF">F2Q70_00010133</name>
</gene>
<protein>
    <submittedName>
        <fullName evidence="1">Uncharacterized protein</fullName>
    </submittedName>
</protein>
<dbReference type="EMBL" id="QGKY02000089">
    <property type="protein sequence ID" value="KAF2615641.1"/>
    <property type="molecule type" value="Genomic_DNA"/>
</dbReference>